<dbReference type="STRING" id="105984.A0A427Y159"/>
<keyword evidence="3" id="KW-1185">Reference proteome</keyword>
<reference evidence="2 3" key="1">
    <citation type="submission" date="2018-11" db="EMBL/GenBank/DDBJ databases">
        <title>Genome sequence of Apiotrichum porosum DSM 27194.</title>
        <authorList>
            <person name="Aliyu H."/>
            <person name="Gorte O."/>
            <person name="Ochsenreither K."/>
        </authorList>
    </citation>
    <scope>NUCLEOTIDE SEQUENCE [LARGE SCALE GENOMIC DNA]</scope>
    <source>
        <strain evidence="2 3">DSM 27194</strain>
    </source>
</reference>
<gene>
    <name evidence="2" type="ORF">EHS24_006349</name>
</gene>
<sequence length="340" mass="36354">MALALCRAPCCATSSRVTLATVATAAAATRRRRFVPVSRPLSSAPTARALASNLGSPRAPASDAESESVTLSSLKPLAGPVSVPFFTPGPTLAPRPGHGIGGAGRGGTDAEPDPHHHSSPPDPTSEAEVDDREWEMRVAQGMMHLRDTLPLLFTEASSKELFPNDIYSKHIVLRMPVPFPLKVSSLQAYAMVFNIARNGMQALHTDLNADLERMTFSAAPPPTSPAAAAREALLGKAPAHRQKQIRVLLNVTGHPRLPPHKEASWHASSLYTFSPYSGLISSHEVETIRPLPGEGVTDQLMKALLGWTNRQGVAEGALAGPRITDVHFENDHVVRSGEKK</sequence>
<feature type="region of interest" description="Disordered" evidence="1">
    <location>
        <begin position="86"/>
        <end position="130"/>
    </location>
</feature>
<dbReference type="OrthoDB" id="1099063at2759"/>
<evidence type="ECO:0000313" key="3">
    <source>
        <dbReference type="Proteomes" id="UP000279236"/>
    </source>
</evidence>
<dbReference type="Proteomes" id="UP000279236">
    <property type="component" value="Unassembled WGS sequence"/>
</dbReference>
<accession>A0A427Y159</accession>
<protein>
    <submittedName>
        <fullName evidence="2">Uncharacterized protein</fullName>
    </submittedName>
</protein>
<dbReference type="RefSeq" id="XP_028478269.1">
    <property type="nucleotide sequence ID" value="XM_028621817.1"/>
</dbReference>
<feature type="compositionally biased region" description="Gly residues" evidence="1">
    <location>
        <begin position="98"/>
        <end position="107"/>
    </location>
</feature>
<name>A0A427Y159_9TREE</name>
<comment type="caution">
    <text evidence="2">The sequence shown here is derived from an EMBL/GenBank/DDBJ whole genome shotgun (WGS) entry which is preliminary data.</text>
</comment>
<dbReference type="GeneID" id="39590892"/>
<evidence type="ECO:0000313" key="2">
    <source>
        <dbReference type="EMBL" id="RSH84821.1"/>
    </source>
</evidence>
<dbReference type="AlphaFoldDB" id="A0A427Y159"/>
<evidence type="ECO:0000256" key="1">
    <source>
        <dbReference type="SAM" id="MobiDB-lite"/>
    </source>
</evidence>
<organism evidence="2 3">
    <name type="scientific">Apiotrichum porosum</name>
    <dbReference type="NCBI Taxonomy" id="105984"/>
    <lineage>
        <taxon>Eukaryota</taxon>
        <taxon>Fungi</taxon>
        <taxon>Dikarya</taxon>
        <taxon>Basidiomycota</taxon>
        <taxon>Agaricomycotina</taxon>
        <taxon>Tremellomycetes</taxon>
        <taxon>Trichosporonales</taxon>
        <taxon>Trichosporonaceae</taxon>
        <taxon>Apiotrichum</taxon>
    </lineage>
</organism>
<proteinExistence type="predicted"/>
<dbReference type="EMBL" id="RSCE01000003">
    <property type="protein sequence ID" value="RSH84821.1"/>
    <property type="molecule type" value="Genomic_DNA"/>
</dbReference>